<dbReference type="EMBL" id="CP047423">
    <property type="protein sequence ID" value="QPD04923.1"/>
    <property type="molecule type" value="Genomic_DNA"/>
</dbReference>
<evidence type="ECO:0000313" key="2">
    <source>
        <dbReference type="Proteomes" id="UP000593737"/>
    </source>
</evidence>
<accession>A0A7S8J040</accession>
<dbReference type="KEGG" id="nkf:Nkreftii_002697"/>
<dbReference type="AlphaFoldDB" id="A0A7S8J040"/>
<evidence type="ECO:0000313" key="1">
    <source>
        <dbReference type="EMBL" id="QPD04923.1"/>
    </source>
</evidence>
<protein>
    <submittedName>
        <fullName evidence="1">Uncharacterized protein</fullName>
    </submittedName>
</protein>
<proteinExistence type="predicted"/>
<gene>
    <name evidence="1" type="ORF">Nkreftii_002697</name>
</gene>
<organism evidence="1 2">
    <name type="scientific">Candidatus Nitrospira kreftii</name>
    <dbReference type="NCBI Taxonomy" id="2652173"/>
    <lineage>
        <taxon>Bacteria</taxon>
        <taxon>Pseudomonadati</taxon>
        <taxon>Nitrospirota</taxon>
        <taxon>Nitrospiria</taxon>
        <taxon>Nitrospirales</taxon>
        <taxon>Nitrospiraceae</taxon>
        <taxon>Nitrospira</taxon>
    </lineage>
</organism>
<sequence length="58" mass="6451">MNLWRQTKRYQCPACGAVYLHDQAYVHAAFKCVYRARSAGKGTYPGTGRNSLQAGKSI</sequence>
<name>A0A7S8J040_9BACT</name>
<dbReference type="Proteomes" id="UP000593737">
    <property type="component" value="Chromosome"/>
</dbReference>
<reference evidence="1 2" key="1">
    <citation type="journal article" date="2020" name="ISME J.">
        <title>Enrichment and physiological characterization of a novel comammox Nitrospira indicates ammonium inhibition of complete nitrification.</title>
        <authorList>
            <person name="Sakoula D."/>
            <person name="Koch H."/>
            <person name="Frank J."/>
            <person name="Jetten M.S.M."/>
            <person name="van Kessel M.A.H.J."/>
            <person name="Lucker S."/>
        </authorList>
    </citation>
    <scope>NUCLEOTIDE SEQUENCE [LARGE SCALE GENOMIC DNA]</scope>
    <source>
        <strain evidence="1">Comreactor17</strain>
    </source>
</reference>